<keyword evidence="4" id="KW-1185">Reference proteome</keyword>
<reference evidence="2 4" key="1">
    <citation type="submission" date="2022-12" db="EMBL/GenBank/DDBJ databases">
        <title>Polyphasic characterization of Geotalea uranireducens NIT-SL11 newly isolated from a complex of sewage sludge and microbially reduced graphene oxide.</title>
        <authorList>
            <person name="Xie L."/>
            <person name="Yoshida N."/>
            <person name="Meng L."/>
        </authorList>
    </citation>
    <scope>NUCLEOTIDE SEQUENCE [LARGE SCALE GENOMIC DNA]</scope>
    <source>
        <strain evidence="2 4">NIT-SL11</strain>
    </source>
</reference>
<gene>
    <name evidence="2" type="ORF">GURASL_23700</name>
    <name evidence="3" type="ORF">GURASL_33480</name>
</gene>
<dbReference type="EMBL" id="AP027151">
    <property type="protein sequence ID" value="BDV43447.1"/>
    <property type="molecule type" value="Genomic_DNA"/>
</dbReference>
<dbReference type="PANTHER" id="PTHR43441">
    <property type="entry name" value="RIBOSOMAL-PROTEIN-SERINE ACETYLTRANSFERASE"/>
    <property type="match status" value="1"/>
</dbReference>
<evidence type="ECO:0000313" key="2">
    <source>
        <dbReference type="EMBL" id="BDV43447.1"/>
    </source>
</evidence>
<proteinExistence type="predicted"/>
<protein>
    <submittedName>
        <fullName evidence="2">Acetyltransferase</fullName>
    </submittedName>
</protein>
<dbReference type="Gene3D" id="3.40.630.30">
    <property type="match status" value="1"/>
</dbReference>
<dbReference type="SUPFAM" id="SSF55729">
    <property type="entry name" value="Acyl-CoA N-acyltransferases (Nat)"/>
    <property type="match status" value="1"/>
</dbReference>
<feature type="domain" description="N-acetyltransferase" evidence="1">
    <location>
        <begin position="7"/>
        <end position="167"/>
    </location>
</feature>
<dbReference type="NCBIfam" id="TIGR03585">
    <property type="entry name" value="PseH"/>
    <property type="match status" value="1"/>
</dbReference>
<accession>A0ABM8EMD0</accession>
<dbReference type="InterPro" id="IPR000182">
    <property type="entry name" value="GNAT_dom"/>
</dbReference>
<dbReference type="Proteomes" id="UP001317705">
    <property type="component" value="Chromosome"/>
</dbReference>
<dbReference type="InterPro" id="IPR016181">
    <property type="entry name" value="Acyl_CoA_acyltransferase"/>
</dbReference>
<dbReference type="InterPro" id="IPR051908">
    <property type="entry name" value="Ribosomal_N-acetyltransferase"/>
</dbReference>
<dbReference type="RefSeq" id="WP_281999563.1">
    <property type="nucleotide sequence ID" value="NZ_AP027151.1"/>
</dbReference>
<dbReference type="EMBL" id="AP027151">
    <property type="protein sequence ID" value="BDV44425.1"/>
    <property type="molecule type" value="Genomic_DNA"/>
</dbReference>
<evidence type="ECO:0000313" key="4">
    <source>
        <dbReference type="Proteomes" id="UP001317705"/>
    </source>
</evidence>
<dbReference type="PROSITE" id="PS51186">
    <property type="entry name" value="GNAT"/>
    <property type="match status" value="1"/>
</dbReference>
<evidence type="ECO:0000259" key="1">
    <source>
        <dbReference type="PROSITE" id="PS51186"/>
    </source>
</evidence>
<evidence type="ECO:0000313" key="3">
    <source>
        <dbReference type="EMBL" id="BDV44425.1"/>
    </source>
</evidence>
<dbReference type="InterPro" id="IPR020036">
    <property type="entry name" value="PseH"/>
</dbReference>
<organism evidence="2 4">
    <name type="scientific">Geotalea uraniireducens</name>
    <dbReference type="NCBI Taxonomy" id="351604"/>
    <lineage>
        <taxon>Bacteria</taxon>
        <taxon>Pseudomonadati</taxon>
        <taxon>Thermodesulfobacteriota</taxon>
        <taxon>Desulfuromonadia</taxon>
        <taxon>Geobacterales</taxon>
        <taxon>Geobacteraceae</taxon>
        <taxon>Geotalea</taxon>
    </lineage>
</organism>
<name>A0ABM8EMD0_9BACT</name>
<dbReference type="PANTHER" id="PTHR43441:SF11">
    <property type="entry name" value="RIBOSOMAL-PROTEIN-SERINE ACETYLTRANSFERASE"/>
    <property type="match status" value="1"/>
</dbReference>
<dbReference type="Pfam" id="PF13302">
    <property type="entry name" value="Acetyltransf_3"/>
    <property type="match status" value="1"/>
</dbReference>
<sequence length="186" mass="21593">MLERNRCTLRPVTEDDLARLLEWRNSERIRLNMYSDHLISWEEHRAWFARLQESDTARTLLFAVDGRPLGVVNAVRIDRRNGTCYWGFYLGETDAPRGSGTAMGYLGLDYIFSELGLRKVIGEAFAFNEASIAFHRRLGFVQEGCFVRQVLKDGEYHDIISFSLFNDQWEAHKRHFTPFAPEEGTP</sequence>